<dbReference type="InterPro" id="IPR001019">
    <property type="entry name" value="Gprotein_alpha_su"/>
</dbReference>
<evidence type="ECO:0000256" key="2">
    <source>
        <dbReference type="ARBA" id="ARBA00022842"/>
    </source>
</evidence>
<dbReference type="GO" id="GO:0005834">
    <property type="term" value="C:heterotrimeric G-protein complex"/>
    <property type="evidence" value="ECO:0007669"/>
    <property type="project" value="TreeGrafter"/>
</dbReference>
<dbReference type="AlphaFoldDB" id="A0A6P3I7L5"/>
<dbReference type="Gene3D" id="3.40.50.300">
    <property type="entry name" value="P-loop containing nucleotide triphosphate hydrolases"/>
    <property type="match status" value="1"/>
</dbReference>
<keyword evidence="6" id="KW-0479">Metal-binding</keyword>
<evidence type="ECO:0000256" key="5">
    <source>
        <dbReference type="PIRSR" id="PIRSR601019-1"/>
    </source>
</evidence>
<name>A0A6P3I7L5_BISBB</name>
<dbReference type="GO" id="GO:0031683">
    <property type="term" value="F:G-protein beta/gamma-subunit complex binding"/>
    <property type="evidence" value="ECO:0007669"/>
    <property type="project" value="InterPro"/>
</dbReference>
<keyword evidence="4" id="KW-0807">Transducer</keyword>
<keyword evidence="7" id="KW-1185">Reference proteome</keyword>
<dbReference type="KEGG" id="bbis:104994895"/>
<dbReference type="CDD" id="cd00066">
    <property type="entry name" value="G-alpha"/>
    <property type="match status" value="1"/>
</dbReference>
<evidence type="ECO:0000256" key="3">
    <source>
        <dbReference type="ARBA" id="ARBA00023134"/>
    </source>
</evidence>
<dbReference type="Gene3D" id="1.10.400.10">
    <property type="entry name" value="GI Alpha 1, domain 2-like"/>
    <property type="match status" value="1"/>
</dbReference>
<dbReference type="Proteomes" id="UP000515208">
    <property type="component" value="Unplaced"/>
</dbReference>
<dbReference type="SMART" id="SM00275">
    <property type="entry name" value="G_alpha"/>
    <property type="match status" value="1"/>
</dbReference>
<feature type="binding site" evidence="6">
    <location>
        <position position="137"/>
    </location>
    <ligand>
        <name>Mg(2+)</name>
        <dbReference type="ChEBI" id="CHEBI:18420"/>
    </ligand>
</feature>
<evidence type="ECO:0000313" key="8">
    <source>
        <dbReference type="RefSeq" id="XP_010846900.1"/>
    </source>
</evidence>
<dbReference type="PRINTS" id="PR00318">
    <property type="entry name" value="GPROTEINA"/>
</dbReference>
<evidence type="ECO:0000313" key="7">
    <source>
        <dbReference type="Proteomes" id="UP000515208"/>
    </source>
</evidence>
<dbReference type="GO" id="GO:0005737">
    <property type="term" value="C:cytoplasm"/>
    <property type="evidence" value="ECO:0007669"/>
    <property type="project" value="TreeGrafter"/>
</dbReference>
<dbReference type="InterPro" id="IPR027417">
    <property type="entry name" value="P-loop_NTPase"/>
</dbReference>
<gene>
    <name evidence="8" type="primary">LOC104994895</name>
</gene>
<keyword evidence="2 6" id="KW-0460">Magnesium</keyword>
<feature type="non-terminal residue" evidence="8">
    <location>
        <position position="478"/>
    </location>
</feature>
<feature type="binding site" evidence="5">
    <location>
        <begin position="156"/>
        <end position="160"/>
    </location>
    <ligand>
        <name>GTP</name>
        <dbReference type="ChEBI" id="CHEBI:37565"/>
    </ligand>
</feature>
<keyword evidence="3 5" id="KW-0342">GTP-binding</keyword>
<dbReference type="Pfam" id="PF00503">
    <property type="entry name" value="G-alpha"/>
    <property type="match status" value="1"/>
</dbReference>
<feature type="binding site" evidence="5">
    <location>
        <begin position="131"/>
        <end position="137"/>
    </location>
    <ligand>
        <name>GTP</name>
        <dbReference type="ChEBI" id="CHEBI:37565"/>
    </ligand>
</feature>
<protein>
    <submittedName>
        <fullName evidence="8">Uncharacterized protein LOC104994895</fullName>
    </submittedName>
</protein>
<dbReference type="GO" id="GO:0001664">
    <property type="term" value="F:G protein-coupled receptor binding"/>
    <property type="evidence" value="ECO:0007669"/>
    <property type="project" value="TreeGrafter"/>
</dbReference>
<evidence type="ECO:0000256" key="4">
    <source>
        <dbReference type="ARBA" id="ARBA00023224"/>
    </source>
</evidence>
<dbReference type="PROSITE" id="PS51882">
    <property type="entry name" value="G_ALPHA"/>
    <property type="match status" value="1"/>
</dbReference>
<proteinExistence type="predicted"/>
<dbReference type="SUPFAM" id="SSF47895">
    <property type="entry name" value="Transducin (alpha subunit), insertion domain"/>
    <property type="match status" value="1"/>
</dbReference>
<dbReference type="InterPro" id="IPR011025">
    <property type="entry name" value="GproteinA_insert"/>
</dbReference>
<keyword evidence="1 5" id="KW-0547">Nucleotide-binding</keyword>
<evidence type="ECO:0000256" key="1">
    <source>
        <dbReference type="ARBA" id="ARBA00022741"/>
    </source>
</evidence>
<dbReference type="SUPFAM" id="SSF52540">
    <property type="entry name" value="P-loop containing nucleoside triphosphate hydrolases"/>
    <property type="match status" value="1"/>
</dbReference>
<dbReference type="GO" id="GO:0003924">
    <property type="term" value="F:GTPase activity"/>
    <property type="evidence" value="ECO:0007669"/>
    <property type="project" value="InterPro"/>
</dbReference>
<dbReference type="RefSeq" id="XP_010846900.1">
    <property type="nucleotide sequence ID" value="XM_010848598.1"/>
</dbReference>
<organism evidence="7 8">
    <name type="scientific">Bison bison bison</name>
    <name type="common">North American plains bison</name>
    <dbReference type="NCBI Taxonomy" id="43346"/>
    <lineage>
        <taxon>Eukaryota</taxon>
        <taxon>Metazoa</taxon>
        <taxon>Chordata</taxon>
        <taxon>Craniata</taxon>
        <taxon>Vertebrata</taxon>
        <taxon>Euteleostomi</taxon>
        <taxon>Mammalia</taxon>
        <taxon>Eutheria</taxon>
        <taxon>Laurasiatheria</taxon>
        <taxon>Artiodactyla</taxon>
        <taxon>Ruminantia</taxon>
        <taxon>Pecora</taxon>
        <taxon>Bovidae</taxon>
        <taxon>Bovinae</taxon>
        <taxon>Bison</taxon>
    </lineage>
</organism>
<dbReference type="GO" id="GO:0005525">
    <property type="term" value="F:GTP binding"/>
    <property type="evidence" value="ECO:0007669"/>
    <property type="project" value="UniProtKB-KW"/>
</dbReference>
<reference evidence="8" key="1">
    <citation type="submission" date="2025-08" db="UniProtKB">
        <authorList>
            <consortium name="RefSeq"/>
        </authorList>
    </citation>
    <scope>IDENTIFICATION</scope>
    <source>
        <tissue evidence="8">Blood</tissue>
    </source>
</reference>
<dbReference type="PANTHER" id="PTHR10218:SF65">
    <property type="entry name" value="GUANINE NUCLEOTIDE-BINDING PROTEIN G(Z) SUBUNIT ALPHA"/>
    <property type="match status" value="1"/>
</dbReference>
<accession>A0A6P3I7L5</accession>
<dbReference type="GO" id="GO:0007188">
    <property type="term" value="P:adenylate cyclase-modulating G protein-coupled receptor signaling pathway"/>
    <property type="evidence" value="ECO:0007669"/>
    <property type="project" value="TreeGrafter"/>
</dbReference>
<sequence>MIEASGAAGRALDVSIVTGDPPSSHPLIVYNAIDSLTRIVRALAALKIDFHNPDRAYDAVQLFALTGPAESKGEITPELLGVMRRLWADPGAQACFGRSSEYHLEDNAAYYLNDLERIAAPDYVPTVEDILRSRDMTTGIVENKFTFKELTFKMVDVGGQRSERKKWIHCFEGVTAIIFCVELSGYDLKLYEDNQTVSARRVLPPLCAPALARHTPCLLLSGARAGWGLLPGPQSPWTSRGGEEGSWHPERLCCSPVPASARPHFWVWHVVLGSGGARPGSLPSTAEGVGPPGRVCTHPGSALQLSFTSLVLLSRGWLVVAPGPEAFRRPGSPGRLLCRLQDQRTGGVNSLGTRRGAQAVGKHVLPWSLGLQECWVKRGMGGQAPGRPVFHGGQPPRCTHGQPSVGACLLTFQPDGACPAPPHRLLPGSLPPAPSALSVCQSLSSAIATLPAVLTEEAQAPVASPRRLAQQPGGLRFL</sequence>
<dbReference type="PANTHER" id="PTHR10218">
    <property type="entry name" value="GTP-BINDING PROTEIN ALPHA SUBUNIT"/>
    <property type="match status" value="1"/>
</dbReference>
<dbReference type="GeneID" id="104994895"/>
<dbReference type="FunFam" id="3.40.50.300:FF:001357">
    <property type="entry name" value="Guanine nucleotide-binding protein G(i) subunit alpha-1"/>
    <property type="match status" value="1"/>
</dbReference>
<evidence type="ECO:0000256" key="6">
    <source>
        <dbReference type="PIRSR" id="PIRSR601019-2"/>
    </source>
</evidence>
<dbReference type="GO" id="GO:0046872">
    <property type="term" value="F:metal ion binding"/>
    <property type="evidence" value="ECO:0007669"/>
    <property type="project" value="UniProtKB-KW"/>
</dbReference>